<dbReference type="RefSeq" id="WP_115271085.1">
    <property type="nucleotide sequence ID" value="NZ_CASFEE010000020.1"/>
</dbReference>
<evidence type="ECO:0000313" key="4">
    <source>
        <dbReference type="Proteomes" id="UP000255328"/>
    </source>
</evidence>
<gene>
    <name evidence="3" type="ORF">NCTC10723_01644</name>
</gene>
<comment type="similarity">
    <text evidence="2">Belongs to the gluconeogenesis factor family.</text>
</comment>
<dbReference type="InterPro" id="IPR010119">
    <property type="entry name" value="Gluconeogen_factor"/>
</dbReference>
<dbReference type="InterPro" id="IPR002882">
    <property type="entry name" value="CofD"/>
</dbReference>
<dbReference type="Pfam" id="PF01933">
    <property type="entry name" value="CofD"/>
    <property type="match status" value="1"/>
</dbReference>
<dbReference type="InterPro" id="IPR038136">
    <property type="entry name" value="CofD-like_dom_sf"/>
</dbReference>
<comment type="subcellular location">
    <subcellularLocation>
        <location evidence="2">Cytoplasm</location>
    </subcellularLocation>
</comment>
<keyword evidence="3" id="KW-0808">Transferase</keyword>
<protein>
    <recommendedName>
        <fullName evidence="2">Putative gluconeogenesis factor</fullName>
    </recommendedName>
</protein>
<dbReference type="SUPFAM" id="SSF142338">
    <property type="entry name" value="CofD-like"/>
    <property type="match status" value="1"/>
</dbReference>
<dbReference type="GO" id="GO:0005737">
    <property type="term" value="C:cytoplasm"/>
    <property type="evidence" value="ECO:0007669"/>
    <property type="project" value="UniProtKB-SubCell"/>
</dbReference>
<reference evidence="3 4" key="1">
    <citation type="submission" date="2018-06" db="EMBL/GenBank/DDBJ databases">
        <authorList>
            <consortium name="Pathogen Informatics"/>
            <person name="Doyle S."/>
        </authorList>
    </citation>
    <scope>NUCLEOTIDE SEQUENCE [LARGE SCALE GENOMIC DNA]</scope>
    <source>
        <strain evidence="3 4">NCTC10723</strain>
    </source>
</reference>
<comment type="function">
    <text evidence="2">Required for morphogenesis under gluconeogenic growth conditions.</text>
</comment>
<dbReference type="AlphaFoldDB" id="A0A377GZH6"/>
<organism evidence="3 4">
    <name type="scientific">Fusobacterium necrogenes</name>
    <dbReference type="NCBI Taxonomy" id="858"/>
    <lineage>
        <taxon>Bacteria</taxon>
        <taxon>Fusobacteriati</taxon>
        <taxon>Fusobacteriota</taxon>
        <taxon>Fusobacteriia</taxon>
        <taxon>Fusobacteriales</taxon>
        <taxon>Fusobacteriaceae</taxon>
        <taxon>Fusobacterium</taxon>
    </lineage>
</organism>
<dbReference type="PANTHER" id="PTHR30135:SF3">
    <property type="entry name" value="GLUCONEOGENESIS FACTOR-RELATED"/>
    <property type="match status" value="1"/>
</dbReference>
<dbReference type="CDD" id="cd07187">
    <property type="entry name" value="YvcK_like"/>
    <property type="match status" value="1"/>
</dbReference>
<proteinExistence type="inferred from homology"/>
<dbReference type="OrthoDB" id="9783842at2"/>
<dbReference type="Proteomes" id="UP000255328">
    <property type="component" value="Unassembled WGS sequence"/>
</dbReference>
<sequence>MNRKPKVVVLGGGSGISVVLRGLKYLPIDLTAIVSVADDGGSSGALRKEFDSPPPGDLRNVLIALSDVEPIIEDVFQYRFKEESSIGAHPLGNLLIMAMNEITGNIGDAVDRLRKLFNIKAKILPATLEKVFLYAETESGKIVEGESNIPFSKEKIKRVFYKNERKAPLENLKALEEADLVVFGIGSLYTSLIPNLLLKGIKESLKKTKGKIVYVCNAMQQPGETEGYDALDHVEAICDVIGNEVIDEVVVDTREIPEEILARYRKQRSDRVIVNKEELKERGIKIRDRDILEIDSKGMVRHHPYKLAATLYSLIDKWEEFYV</sequence>
<dbReference type="GO" id="GO:0043743">
    <property type="term" value="F:LPPG:FO 2-phospho-L-lactate transferase activity"/>
    <property type="evidence" value="ECO:0007669"/>
    <property type="project" value="InterPro"/>
</dbReference>
<dbReference type="PANTHER" id="PTHR30135">
    <property type="entry name" value="UNCHARACTERIZED PROTEIN YVCK-RELATED"/>
    <property type="match status" value="1"/>
</dbReference>
<evidence type="ECO:0000313" key="3">
    <source>
        <dbReference type="EMBL" id="STO32162.1"/>
    </source>
</evidence>
<dbReference type="HAMAP" id="MF_00973">
    <property type="entry name" value="Gluconeogen_factor"/>
    <property type="match status" value="1"/>
</dbReference>
<keyword evidence="4" id="KW-1185">Reference proteome</keyword>
<name>A0A377GZH6_9FUSO</name>
<accession>A0A377GZH6</accession>
<evidence type="ECO:0000256" key="2">
    <source>
        <dbReference type="HAMAP-Rule" id="MF_00973"/>
    </source>
</evidence>
<dbReference type="NCBIfam" id="TIGR01826">
    <property type="entry name" value="CofD_related"/>
    <property type="match status" value="1"/>
</dbReference>
<evidence type="ECO:0000256" key="1">
    <source>
        <dbReference type="ARBA" id="ARBA00022490"/>
    </source>
</evidence>
<keyword evidence="1 2" id="KW-0963">Cytoplasm</keyword>
<dbReference type="Gene3D" id="3.40.50.10680">
    <property type="entry name" value="CofD-like domains"/>
    <property type="match status" value="1"/>
</dbReference>
<dbReference type="EMBL" id="UGGU01000003">
    <property type="protein sequence ID" value="STO32162.1"/>
    <property type="molecule type" value="Genomic_DNA"/>
</dbReference>
<dbReference type="GO" id="GO:0008360">
    <property type="term" value="P:regulation of cell shape"/>
    <property type="evidence" value="ECO:0007669"/>
    <property type="project" value="UniProtKB-UniRule"/>
</dbReference>